<dbReference type="GeneID" id="104704550"/>
<keyword evidence="2" id="KW-1185">Reference proteome</keyword>
<sequence>MEFIADYDLKIQYHPGKANIVADALSHRKVDVDVKKDMEALSEEFKKLTPYEAVYGQPPPQHLSYLPGESKVVVVAKSLQKRENMLLILKFNLLQAQHRMEQAANKQRYERSFRIDDLVYVKLQPYRQGSVVLRVNQKLTPKYFGPYKVVDMCGEVAYKLELPSSSRVHLVFYVSQLKLRVGGRVVNTQLPSIVQDVLINEPWRILKRHMAVAEVEKY</sequence>
<gene>
    <name evidence="3" type="primary">LOC104704550</name>
</gene>
<evidence type="ECO:0000313" key="2">
    <source>
        <dbReference type="Proteomes" id="UP000694864"/>
    </source>
</evidence>
<name>A0ABM0T0H6_CAMSA</name>
<dbReference type="PANTHER" id="PTHR46148">
    <property type="entry name" value="CHROMO DOMAIN-CONTAINING PROTEIN"/>
    <property type="match status" value="1"/>
</dbReference>
<proteinExistence type="predicted"/>
<accession>A0ABM0T0H6</accession>
<dbReference type="InterPro" id="IPR056924">
    <property type="entry name" value="SH3_Tf2-1"/>
</dbReference>
<reference evidence="2" key="1">
    <citation type="journal article" date="2014" name="Nat. Commun.">
        <title>The emerging biofuel crop Camelina sativa retains a highly undifferentiated hexaploid genome structure.</title>
        <authorList>
            <person name="Kagale S."/>
            <person name="Koh C."/>
            <person name="Nixon J."/>
            <person name="Bollina V."/>
            <person name="Clarke W.E."/>
            <person name="Tuteja R."/>
            <person name="Spillane C."/>
            <person name="Robinson S.J."/>
            <person name="Links M.G."/>
            <person name="Clarke C."/>
            <person name="Higgins E.E."/>
            <person name="Huebert T."/>
            <person name="Sharpe A.G."/>
            <person name="Parkin I.A."/>
        </authorList>
    </citation>
    <scope>NUCLEOTIDE SEQUENCE [LARGE SCALE GENOMIC DNA]</scope>
    <source>
        <strain evidence="2">cv. DH55</strain>
    </source>
</reference>
<dbReference type="RefSeq" id="XP_010418916.1">
    <property type="nucleotide sequence ID" value="XM_010420614.1"/>
</dbReference>
<dbReference type="PANTHER" id="PTHR46148:SF52">
    <property type="entry name" value="OS04G0603800 PROTEIN"/>
    <property type="match status" value="1"/>
</dbReference>
<dbReference type="Pfam" id="PF24626">
    <property type="entry name" value="SH3_Tf2-1"/>
    <property type="match status" value="1"/>
</dbReference>
<feature type="domain" description="Tf2-1-like SH3-like" evidence="1">
    <location>
        <begin position="117"/>
        <end position="178"/>
    </location>
</feature>
<organism evidence="2 3">
    <name type="scientific">Camelina sativa</name>
    <name type="common">False flax</name>
    <name type="synonym">Myagrum sativum</name>
    <dbReference type="NCBI Taxonomy" id="90675"/>
    <lineage>
        <taxon>Eukaryota</taxon>
        <taxon>Viridiplantae</taxon>
        <taxon>Streptophyta</taxon>
        <taxon>Embryophyta</taxon>
        <taxon>Tracheophyta</taxon>
        <taxon>Spermatophyta</taxon>
        <taxon>Magnoliopsida</taxon>
        <taxon>eudicotyledons</taxon>
        <taxon>Gunneridae</taxon>
        <taxon>Pentapetalae</taxon>
        <taxon>rosids</taxon>
        <taxon>malvids</taxon>
        <taxon>Brassicales</taxon>
        <taxon>Brassicaceae</taxon>
        <taxon>Camelineae</taxon>
        <taxon>Camelina</taxon>
    </lineage>
</organism>
<reference evidence="3" key="2">
    <citation type="submission" date="2025-08" db="UniProtKB">
        <authorList>
            <consortium name="RefSeq"/>
        </authorList>
    </citation>
    <scope>IDENTIFICATION</scope>
    <source>
        <tissue evidence="3">Leaf</tissue>
    </source>
</reference>
<dbReference type="Proteomes" id="UP000694864">
    <property type="component" value="Chromosome 7"/>
</dbReference>
<evidence type="ECO:0000259" key="1">
    <source>
        <dbReference type="Pfam" id="PF24626"/>
    </source>
</evidence>
<evidence type="ECO:0000313" key="3">
    <source>
        <dbReference type="RefSeq" id="XP_010418916.1"/>
    </source>
</evidence>
<protein>
    <submittedName>
        <fullName evidence="3">Uncharacterized protein LOC104704550</fullName>
    </submittedName>
</protein>